<dbReference type="Proteomes" id="UP000001918">
    <property type="component" value="Chromosome"/>
</dbReference>
<dbReference type="InterPro" id="IPR048031">
    <property type="entry name" value="ScyD/ScyE-like"/>
</dbReference>
<name>D1A4C7_THECD</name>
<evidence type="ECO:0008006" key="5">
    <source>
        <dbReference type="Google" id="ProtNLM"/>
    </source>
</evidence>
<dbReference type="KEGG" id="tcu:Tcur_4474"/>
<gene>
    <name evidence="3" type="ordered locus">Tcur_4474</name>
</gene>
<dbReference type="NCBIfam" id="NF033206">
    <property type="entry name" value="ScyE_fam"/>
    <property type="match status" value="1"/>
</dbReference>
<dbReference type="HOGENOM" id="CLU_044844_0_0_11"/>
<proteinExistence type="predicted"/>
<evidence type="ECO:0000256" key="1">
    <source>
        <dbReference type="SAM" id="MobiDB-lite"/>
    </source>
</evidence>
<feature type="region of interest" description="Disordered" evidence="1">
    <location>
        <begin position="261"/>
        <end position="282"/>
    </location>
</feature>
<keyword evidence="2" id="KW-0732">Signal</keyword>
<feature type="chain" id="PRO_5039110379" description="ScyD/ScyE family protein" evidence="2">
    <location>
        <begin position="23"/>
        <end position="418"/>
    </location>
</feature>
<dbReference type="RefSeq" id="WP_012854784.1">
    <property type="nucleotide sequence ID" value="NC_013510.1"/>
</dbReference>
<dbReference type="InterPro" id="IPR011042">
    <property type="entry name" value="6-blade_b-propeller_TolB-like"/>
</dbReference>
<dbReference type="eggNOG" id="COG2133">
    <property type="taxonomic scope" value="Bacteria"/>
</dbReference>
<evidence type="ECO:0000256" key="2">
    <source>
        <dbReference type="SAM" id="SignalP"/>
    </source>
</evidence>
<evidence type="ECO:0000313" key="4">
    <source>
        <dbReference type="Proteomes" id="UP000001918"/>
    </source>
</evidence>
<dbReference type="Gene3D" id="2.120.10.30">
    <property type="entry name" value="TolB, C-terminal domain"/>
    <property type="match status" value="1"/>
</dbReference>
<feature type="compositionally biased region" description="Basic residues" evidence="1">
    <location>
        <begin position="267"/>
        <end position="276"/>
    </location>
</feature>
<feature type="signal peptide" evidence="2">
    <location>
        <begin position="1"/>
        <end position="22"/>
    </location>
</feature>
<evidence type="ECO:0000313" key="3">
    <source>
        <dbReference type="EMBL" id="ACZ00002.1"/>
    </source>
</evidence>
<protein>
    <recommendedName>
        <fullName evidence="5">ScyD/ScyE family protein</fullName>
    </recommendedName>
</protein>
<dbReference type="EMBL" id="CP001738">
    <property type="protein sequence ID" value="ACZ00002.1"/>
    <property type="molecule type" value="Genomic_DNA"/>
</dbReference>
<organism evidence="3 4">
    <name type="scientific">Thermomonospora curvata (strain ATCC 19995 / DSM 43183 / JCM 3096 / KCTC 9072 / NBRC 15933 / NCIMB 10081 / Henssen B9)</name>
    <dbReference type="NCBI Taxonomy" id="471852"/>
    <lineage>
        <taxon>Bacteria</taxon>
        <taxon>Bacillati</taxon>
        <taxon>Actinomycetota</taxon>
        <taxon>Actinomycetes</taxon>
        <taxon>Streptosporangiales</taxon>
        <taxon>Thermomonosporaceae</taxon>
        <taxon>Thermomonospora</taxon>
    </lineage>
</organism>
<dbReference type="STRING" id="471852.Tcur_4474"/>
<sequence length="418" mass="42607">MKKTRMPWSVACLAAASGVALALIPGAAARAQAPALEVIAEGLNNPRGVTLLQDGTILVAEAGTGGKDMCVGTGAGRRCLGRSGAIYQIRGHRQGRVVQGLPSVGDGAGREVVGPVDVTVSDGEYVVLSGAGMDVRERARYGPHARPLGTVYRVPADGRDVRVIADLVAYESRPDRMRTRDGAVSQTAHSNPWRLVPASEGWLVTDAGTDDLLGVRADGTITTEAVFGHDATAATAGRSARADAVTELAAHLVPVGTAGAQPVAKSGKAKGKKGSKAGRAAEATAVQSLPTGIVRGPDGAYYVGELAGMVPGAARVWRYVPGQRPQVIASGLTAISDMALDGNGDLVVLSMSGGYGAGGKPTAGSLHRIDLQTLTRTEIPTGGRLTMPTGMAIGQDGAIYISNKGTGNGAGQLVRVRS</sequence>
<keyword evidence="4" id="KW-1185">Reference proteome</keyword>
<reference evidence="3 4" key="1">
    <citation type="journal article" date="2011" name="Stand. Genomic Sci.">
        <title>Complete genome sequence of Thermomonospora curvata type strain (B9).</title>
        <authorList>
            <person name="Chertkov O."/>
            <person name="Sikorski J."/>
            <person name="Nolan M."/>
            <person name="Lapidus A."/>
            <person name="Lucas S."/>
            <person name="Del Rio T.G."/>
            <person name="Tice H."/>
            <person name="Cheng J.F."/>
            <person name="Goodwin L."/>
            <person name="Pitluck S."/>
            <person name="Liolios K."/>
            <person name="Ivanova N."/>
            <person name="Mavromatis K."/>
            <person name="Mikhailova N."/>
            <person name="Ovchinnikova G."/>
            <person name="Pati A."/>
            <person name="Chen A."/>
            <person name="Palaniappan K."/>
            <person name="Djao O.D."/>
            <person name="Land M."/>
            <person name="Hauser L."/>
            <person name="Chang Y.J."/>
            <person name="Jeffries C.D."/>
            <person name="Brettin T."/>
            <person name="Han C."/>
            <person name="Detter J.C."/>
            <person name="Rohde M."/>
            <person name="Goker M."/>
            <person name="Woyke T."/>
            <person name="Bristow J."/>
            <person name="Eisen J.A."/>
            <person name="Markowitz V."/>
            <person name="Hugenholtz P."/>
            <person name="Klenk H.P."/>
            <person name="Kyrpides N.C."/>
        </authorList>
    </citation>
    <scope>NUCLEOTIDE SEQUENCE [LARGE SCALE GENOMIC DNA]</scope>
    <source>
        <strain evidence="4">ATCC 19995 / DSM 43183 / JCM 3096 / KCTC 9072 / NBRC 15933 / NCIMB 10081 / Henssen B9</strain>
    </source>
</reference>
<dbReference type="AlphaFoldDB" id="D1A4C7"/>
<accession>D1A4C7</accession>
<dbReference type="SUPFAM" id="SSF101898">
    <property type="entry name" value="NHL repeat"/>
    <property type="match status" value="1"/>
</dbReference>